<name>A0A6A5XSQ5_9PLEO</name>
<evidence type="ECO:0000313" key="3">
    <source>
        <dbReference type="Proteomes" id="UP000799778"/>
    </source>
</evidence>
<feature type="region of interest" description="Disordered" evidence="1">
    <location>
        <begin position="1"/>
        <end position="35"/>
    </location>
</feature>
<keyword evidence="3" id="KW-1185">Reference proteome</keyword>
<organism evidence="2 3">
    <name type="scientific">Aaosphaeria arxii CBS 175.79</name>
    <dbReference type="NCBI Taxonomy" id="1450172"/>
    <lineage>
        <taxon>Eukaryota</taxon>
        <taxon>Fungi</taxon>
        <taxon>Dikarya</taxon>
        <taxon>Ascomycota</taxon>
        <taxon>Pezizomycotina</taxon>
        <taxon>Dothideomycetes</taxon>
        <taxon>Pleosporomycetidae</taxon>
        <taxon>Pleosporales</taxon>
        <taxon>Pleosporales incertae sedis</taxon>
        <taxon>Aaosphaeria</taxon>
    </lineage>
</organism>
<feature type="compositionally biased region" description="Basic residues" evidence="1">
    <location>
        <begin position="1"/>
        <end position="12"/>
    </location>
</feature>
<evidence type="ECO:0000256" key="1">
    <source>
        <dbReference type="SAM" id="MobiDB-lite"/>
    </source>
</evidence>
<accession>A0A6A5XSQ5</accession>
<dbReference type="Proteomes" id="UP000799778">
    <property type="component" value="Unassembled WGS sequence"/>
</dbReference>
<gene>
    <name evidence="2" type="ORF">BU24DRAFT_480705</name>
</gene>
<dbReference type="OrthoDB" id="3799856at2759"/>
<dbReference type="AlphaFoldDB" id="A0A6A5XSQ5"/>
<reference evidence="2" key="1">
    <citation type="journal article" date="2020" name="Stud. Mycol.">
        <title>101 Dothideomycetes genomes: a test case for predicting lifestyles and emergence of pathogens.</title>
        <authorList>
            <person name="Haridas S."/>
            <person name="Albert R."/>
            <person name="Binder M."/>
            <person name="Bloem J."/>
            <person name="Labutti K."/>
            <person name="Salamov A."/>
            <person name="Andreopoulos B."/>
            <person name="Baker S."/>
            <person name="Barry K."/>
            <person name="Bills G."/>
            <person name="Bluhm B."/>
            <person name="Cannon C."/>
            <person name="Castanera R."/>
            <person name="Culley D."/>
            <person name="Daum C."/>
            <person name="Ezra D."/>
            <person name="Gonzalez J."/>
            <person name="Henrissat B."/>
            <person name="Kuo A."/>
            <person name="Liang C."/>
            <person name="Lipzen A."/>
            <person name="Lutzoni F."/>
            <person name="Magnuson J."/>
            <person name="Mondo S."/>
            <person name="Nolan M."/>
            <person name="Ohm R."/>
            <person name="Pangilinan J."/>
            <person name="Park H.-J."/>
            <person name="Ramirez L."/>
            <person name="Alfaro M."/>
            <person name="Sun H."/>
            <person name="Tritt A."/>
            <person name="Yoshinaga Y."/>
            <person name="Zwiers L.-H."/>
            <person name="Turgeon B."/>
            <person name="Goodwin S."/>
            <person name="Spatafora J."/>
            <person name="Crous P."/>
            <person name="Grigoriev I."/>
        </authorList>
    </citation>
    <scope>NUCLEOTIDE SEQUENCE</scope>
    <source>
        <strain evidence="2">CBS 175.79</strain>
    </source>
</reference>
<evidence type="ECO:0000313" key="2">
    <source>
        <dbReference type="EMBL" id="KAF2015973.1"/>
    </source>
</evidence>
<protein>
    <submittedName>
        <fullName evidence="2">Uncharacterized protein</fullName>
    </submittedName>
</protein>
<feature type="compositionally biased region" description="Polar residues" evidence="1">
    <location>
        <begin position="15"/>
        <end position="35"/>
    </location>
</feature>
<dbReference type="EMBL" id="ML978069">
    <property type="protein sequence ID" value="KAF2015973.1"/>
    <property type="molecule type" value="Genomic_DNA"/>
</dbReference>
<dbReference type="GeneID" id="54290532"/>
<sequence length="650" mass="73878">MENSHKRKRKRIASPSGSDIVTSSKSDAPHSNSRRATYLPNVTDWAFRIKVISSPHTSDDLLREAIQGLIVTCFPDGILKELGIDVVQKHMREQAAPEENIRRVQAIFDQEMIYQIARMMAPLLGNEDRLRAGIDSVIAASYKLHSETLDPKNIIAAISDVQESYEQLLGIKGDPQLCGLGTSGAIRESEAPWIHDEQAAVKPKENPSQSLTEETARECQVSSSQSSRRKPTRLLTKTRRWDVDAAQVTDHDIPLHFKRPSDLFSYHAYPVIRRDLGDSASDSEILARIEMLLQEMSKAERQTWAHSLQKLYDGDLSMLKRVSARVSFIEGRATPFAPMNNTDRENQLEISGRGIDHMQSAIENQRNNTANIGHPPAGLGEYNPNSRLVNIKEENEQINKRGVTSVPTNQREALLEQPSAFNDARLNQTPNLLCSPDLLPIQCLLFCDWDSRSQNRTELSHVLVHELDKRVQATSFEFSNMKGRKGCFNKAKLESIIQTSKEPITSPRWRLQLENFFVPWVVTHPDAFPELVTDHFIFVHFLPFDTPITDLVFGLDLRSRFPTKAAAIQHVQAGLTARKVSEESRFASGGHLLWPHILECLRLYDTRGLPPWVHIDRALRYFVFQNRKLFPEIKNFALVKDWEKFTGSTW</sequence>
<proteinExistence type="predicted"/>
<feature type="region of interest" description="Disordered" evidence="1">
    <location>
        <begin position="200"/>
        <end position="233"/>
    </location>
</feature>
<dbReference type="RefSeq" id="XP_033384312.1">
    <property type="nucleotide sequence ID" value="XM_033533135.1"/>
</dbReference>